<sequence>MTTSHSPQNFSNKGILARMVGAIGVVYGDIGTSPLYAMKEAFSGTHALSPEPQNILGFLSLVFWALTIVVSVKYVLFMMRADNKGEGGIMALIALTQRVGKANSRLRWLLSSLGLFGAALFYGDGMITPAISVLSAVEGIAVTTPALESWVIPVAVIILVLLFLFQPRGTAGVGKLFGPVMVVWFLVLAWLGVVNIIQYPVILQAINPIYGLDLLLHHGWFGFLVLGTVVLAVTGAEALYADMGHFGRKPIQFAWFGFVWPALLLNYFGQGALLISDPTAARSSFYLMAPSWALYPVIALATAATVIASQAVITGAFSVTRQAIQLGYIPRMQILHTSEHEIGQIYIPFVNWFLMLGVVVLIIGFGSSSNLAAAYGIAVTGTMAIDTLLVFFVIYGLWRWHWTAAILIIILFLVIDLAFVSANLTKILHGGWFPLLIATVILTFLNTWKKGRSILMQRLQTDVIDIDFFLSNIEKEPPTRVPGTAVFLTANSTGVPHALLHNLAHNKVLHEQVVLLTVVTADVPFVPANERIEIKLLGNGFYRALFHFGYLDQPDVPATLAQCELLEKKFNMLETSFFLSRETLISTSFPGMARWREKLFITMARNASSAMTLFKIPANRVIELGTQVEL</sequence>
<feature type="domain" description="K+ potassium transporter integral membrane" evidence="13">
    <location>
        <begin position="19"/>
        <end position="471"/>
    </location>
</feature>
<feature type="transmembrane region" description="Helical" evidence="12">
    <location>
        <begin position="147"/>
        <end position="165"/>
    </location>
</feature>
<reference evidence="15 17" key="2">
    <citation type="journal article" date="2016" name="Genome Announc.">
        <title>Genome Sequence of Nitrosomonas communis Strain Nm2, a Mesophilic Ammonia-Oxidizing Bacterium Isolated from Mediterranean Soil.</title>
        <authorList>
            <person name="Kozlowski J.A."/>
            <person name="Kits K.D."/>
            <person name="Stein L.Y."/>
        </authorList>
    </citation>
    <scope>NUCLEOTIDE SEQUENCE [LARGE SCALE GENOMIC DNA]</scope>
    <source>
        <strain evidence="15 17">Nm2</strain>
    </source>
</reference>
<protein>
    <recommendedName>
        <fullName evidence="12">Probable potassium transport system protein Kup</fullName>
    </recommendedName>
</protein>
<evidence type="ECO:0000313" key="18">
    <source>
        <dbReference type="Proteomes" id="UP000324176"/>
    </source>
</evidence>
<evidence type="ECO:0000256" key="8">
    <source>
        <dbReference type="ARBA" id="ARBA00022958"/>
    </source>
</evidence>
<evidence type="ECO:0000259" key="14">
    <source>
        <dbReference type="Pfam" id="PF22776"/>
    </source>
</evidence>
<reference evidence="17" key="1">
    <citation type="submission" date="2015-05" db="EMBL/GenBank/DDBJ databases">
        <title>Draft genome of Nitrosomonas communis strain Nm2.</title>
        <authorList>
            <person name="Kozlowski J.A."/>
            <person name="Kits K.D."/>
            <person name="Stein L.Y."/>
        </authorList>
    </citation>
    <scope>NUCLEOTIDE SEQUENCE [LARGE SCALE GENOMIC DNA]</scope>
    <source>
        <strain evidence="17">Nm2</strain>
    </source>
</reference>
<keyword evidence="17" id="KW-1185">Reference proteome</keyword>
<comment type="catalytic activity">
    <reaction evidence="12">
        <text>K(+)(in) + H(+)(in) = K(+)(out) + H(+)(out)</text>
        <dbReference type="Rhea" id="RHEA:28490"/>
        <dbReference type="ChEBI" id="CHEBI:15378"/>
        <dbReference type="ChEBI" id="CHEBI:29103"/>
    </reaction>
</comment>
<reference evidence="16 18" key="3">
    <citation type="submission" date="2019-07" db="EMBL/GenBank/DDBJ databases">
        <title>Active sludge and wastewater microbial communities from Klosterneuburg, Austria.</title>
        <authorList>
            <person name="Wagner M."/>
        </authorList>
    </citation>
    <scope>NUCLEOTIDE SEQUENCE [LARGE SCALE GENOMIC DNA]</scope>
    <source>
        <strain evidence="16 18">Nm2</strain>
    </source>
</reference>
<dbReference type="PATRIC" id="fig|44574.3.peg.4078"/>
<evidence type="ECO:0000256" key="10">
    <source>
        <dbReference type="ARBA" id="ARBA00023065"/>
    </source>
</evidence>
<dbReference type="PANTHER" id="PTHR30540:SF79">
    <property type="entry name" value="LOW AFFINITY POTASSIUM TRANSPORT SYSTEM PROTEIN KUP"/>
    <property type="match status" value="1"/>
</dbReference>
<dbReference type="AlphaFoldDB" id="A0A0F7KJ40"/>
<dbReference type="GO" id="GO:0015079">
    <property type="term" value="F:potassium ion transmembrane transporter activity"/>
    <property type="evidence" value="ECO:0007669"/>
    <property type="project" value="UniProtKB-UniRule"/>
</dbReference>
<feature type="domain" description="K+ potassium transporter C-terminal" evidence="14">
    <location>
        <begin position="482"/>
        <end position="630"/>
    </location>
</feature>
<dbReference type="InterPro" id="IPR023051">
    <property type="entry name" value="Kup"/>
</dbReference>
<proteinExistence type="inferred from homology"/>
<dbReference type="Proteomes" id="UP000034156">
    <property type="component" value="Chromosome"/>
</dbReference>
<keyword evidence="9 12" id="KW-1133">Transmembrane helix</keyword>
<feature type="transmembrane region" description="Helical" evidence="12">
    <location>
        <begin position="55"/>
        <end position="76"/>
    </location>
</feature>
<keyword evidence="7 12" id="KW-0769">Symport</keyword>
<comment type="subcellular location">
    <subcellularLocation>
        <location evidence="12">Cell membrane</location>
        <topology evidence="12">Multi-pass membrane protein</topology>
    </subcellularLocation>
    <subcellularLocation>
        <location evidence="1">Membrane</location>
        <topology evidence="1">Multi-pass membrane protein</topology>
    </subcellularLocation>
</comment>
<keyword evidence="11 12" id="KW-0472">Membrane</keyword>
<evidence type="ECO:0000313" key="16">
    <source>
        <dbReference type="EMBL" id="TYP91256.1"/>
    </source>
</evidence>
<dbReference type="Proteomes" id="UP000324176">
    <property type="component" value="Unassembled WGS sequence"/>
</dbReference>
<gene>
    <name evidence="12" type="primary">kup</name>
    <name evidence="15" type="ORF">AAW31_16915</name>
    <name evidence="16" type="ORF">BCL69_101027</name>
</gene>
<evidence type="ECO:0000313" key="17">
    <source>
        <dbReference type="Proteomes" id="UP000034156"/>
    </source>
</evidence>
<keyword evidence="5 12" id="KW-0633">Potassium transport</keyword>
<keyword evidence="3 12" id="KW-0813">Transport</keyword>
<dbReference type="EMBL" id="VNHT01000010">
    <property type="protein sequence ID" value="TYP91256.1"/>
    <property type="molecule type" value="Genomic_DNA"/>
</dbReference>
<evidence type="ECO:0000256" key="3">
    <source>
        <dbReference type="ARBA" id="ARBA00022448"/>
    </source>
</evidence>
<dbReference type="GO" id="GO:0015293">
    <property type="term" value="F:symporter activity"/>
    <property type="evidence" value="ECO:0007669"/>
    <property type="project" value="UniProtKB-UniRule"/>
</dbReference>
<accession>A0A0F7KJ40</accession>
<feature type="transmembrane region" description="Helical" evidence="12">
    <location>
        <begin position="295"/>
        <end position="324"/>
    </location>
</feature>
<dbReference type="InterPro" id="IPR003855">
    <property type="entry name" value="K+_transporter"/>
</dbReference>
<evidence type="ECO:0000256" key="6">
    <source>
        <dbReference type="ARBA" id="ARBA00022692"/>
    </source>
</evidence>
<dbReference type="PANTHER" id="PTHR30540">
    <property type="entry name" value="OSMOTIC STRESS POTASSIUM TRANSPORTER"/>
    <property type="match status" value="1"/>
</dbReference>
<dbReference type="RefSeq" id="WP_046851142.1">
    <property type="nucleotide sequence ID" value="NZ_CP011451.1"/>
</dbReference>
<evidence type="ECO:0000313" key="15">
    <source>
        <dbReference type="EMBL" id="AKH39118.1"/>
    </source>
</evidence>
<evidence type="ECO:0000256" key="4">
    <source>
        <dbReference type="ARBA" id="ARBA00022475"/>
    </source>
</evidence>
<dbReference type="GO" id="GO:0005886">
    <property type="term" value="C:plasma membrane"/>
    <property type="evidence" value="ECO:0007669"/>
    <property type="project" value="UniProtKB-SubCell"/>
</dbReference>
<feature type="transmembrane region" description="Helical" evidence="12">
    <location>
        <begin position="177"/>
        <end position="199"/>
    </location>
</feature>
<dbReference type="InterPro" id="IPR053952">
    <property type="entry name" value="K_trans_C"/>
</dbReference>
<dbReference type="Pfam" id="PF22776">
    <property type="entry name" value="K_trans_C"/>
    <property type="match status" value="1"/>
</dbReference>
<dbReference type="HAMAP" id="MF_01522">
    <property type="entry name" value="Kup"/>
    <property type="match status" value="1"/>
</dbReference>
<evidence type="ECO:0000256" key="9">
    <source>
        <dbReference type="ARBA" id="ARBA00022989"/>
    </source>
</evidence>
<evidence type="ECO:0000256" key="1">
    <source>
        <dbReference type="ARBA" id="ARBA00004141"/>
    </source>
</evidence>
<evidence type="ECO:0000256" key="2">
    <source>
        <dbReference type="ARBA" id="ARBA00007019"/>
    </source>
</evidence>
<evidence type="ECO:0000256" key="11">
    <source>
        <dbReference type="ARBA" id="ARBA00023136"/>
    </source>
</evidence>
<comment type="function">
    <text evidence="12">Transport of potassium into the cell. Likely operates as a K(+):H(+) symporter.</text>
</comment>
<feature type="transmembrane region" description="Helical" evidence="12">
    <location>
        <begin position="253"/>
        <end position="275"/>
    </location>
</feature>
<evidence type="ECO:0000259" key="13">
    <source>
        <dbReference type="Pfam" id="PF02705"/>
    </source>
</evidence>
<keyword evidence="6 12" id="KW-0812">Transmembrane</keyword>
<dbReference type="InterPro" id="IPR053951">
    <property type="entry name" value="K_trans_N"/>
</dbReference>
<name>A0A0F7KJ40_9PROT</name>
<keyword evidence="10 12" id="KW-0406">Ion transport</keyword>
<evidence type="ECO:0000256" key="12">
    <source>
        <dbReference type="HAMAP-Rule" id="MF_01522"/>
    </source>
</evidence>
<keyword evidence="4 12" id="KW-1003">Cell membrane</keyword>
<feature type="transmembrane region" description="Helical" evidence="12">
    <location>
        <begin position="345"/>
        <end position="366"/>
    </location>
</feature>
<feature type="transmembrane region" description="Helical" evidence="12">
    <location>
        <begin position="402"/>
        <end position="421"/>
    </location>
</feature>
<organism evidence="15 17">
    <name type="scientific">Nitrosomonas communis</name>
    <dbReference type="NCBI Taxonomy" id="44574"/>
    <lineage>
        <taxon>Bacteria</taxon>
        <taxon>Pseudomonadati</taxon>
        <taxon>Pseudomonadota</taxon>
        <taxon>Betaproteobacteria</taxon>
        <taxon>Nitrosomonadales</taxon>
        <taxon>Nitrosomonadaceae</taxon>
        <taxon>Nitrosomonas</taxon>
    </lineage>
</organism>
<feature type="transmembrane region" description="Helical" evidence="12">
    <location>
        <begin position="372"/>
        <end position="395"/>
    </location>
</feature>
<dbReference type="OrthoDB" id="9805577at2"/>
<feature type="transmembrane region" description="Helical" evidence="12">
    <location>
        <begin position="427"/>
        <end position="448"/>
    </location>
</feature>
<feature type="transmembrane region" description="Helical" evidence="12">
    <location>
        <begin position="219"/>
        <end position="241"/>
    </location>
</feature>
<evidence type="ECO:0000256" key="5">
    <source>
        <dbReference type="ARBA" id="ARBA00022538"/>
    </source>
</evidence>
<comment type="similarity">
    <text evidence="2 12">Belongs to the HAK/KUP transporter (TC 2.A.72) family.</text>
</comment>
<dbReference type="Pfam" id="PF02705">
    <property type="entry name" value="K_trans"/>
    <property type="match status" value="1"/>
</dbReference>
<dbReference type="KEGG" id="nco:AAW31_16915"/>
<evidence type="ECO:0000256" key="7">
    <source>
        <dbReference type="ARBA" id="ARBA00022847"/>
    </source>
</evidence>
<keyword evidence="8 12" id="KW-0630">Potassium</keyword>
<dbReference type="EMBL" id="CP011451">
    <property type="protein sequence ID" value="AKH39118.1"/>
    <property type="molecule type" value="Genomic_DNA"/>
</dbReference>
<feature type="transmembrane region" description="Helical" evidence="12">
    <location>
        <begin position="108"/>
        <end position="127"/>
    </location>
</feature>